<reference evidence="1 2" key="1">
    <citation type="submission" date="2006-02" db="EMBL/GenBank/DDBJ databases">
        <authorList>
            <person name="Pinhassi J."/>
            <person name="Pedros-Alio C."/>
            <person name="Ferriera S."/>
            <person name="Johnson J."/>
            <person name="Kravitz S."/>
            <person name="Halpern A."/>
            <person name="Remington K."/>
            <person name="Beeson K."/>
            <person name="Tran B."/>
            <person name="Rogers Y.-H."/>
            <person name="Friedman R."/>
            <person name="Venter J.C."/>
        </authorList>
    </citation>
    <scope>NUCLEOTIDE SEQUENCE [LARGE SCALE GENOMIC DNA]</scope>
    <source>
        <strain evidence="1 2">MED92</strain>
    </source>
</reference>
<evidence type="ECO:0000313" key="2">
    <source>
        <dbReference type="Proteomes" id="UP000002171"/>
    </source>
</evidence>
<dbReference type="EMBL" id="AAOW01000001">
    <property type="protein sequence ID" value="EAR62904.1"/>
    <property type="molecule type" value="Genomic_DNA"/>
</dbReference>
<accession>A0A7U8CA04</accession>
<proteinExistence type="predicted"/>
<name>A0A7U8CA04_NEPCE</name>
<dbReference type="Proteomes" id="UP000002171">
    <property type="component" value="Unassembled WGS sequence"/>
</dbReference>
<gene>
    <name evidence="1" type="ORF">MED92_07291</name>
</gene>
<dbReference type="OrthoDB" id="6121435at2"/>
<evidence type="ECO:0000313" key="1">
    <source>
        <dbReference type="EMBL" id="EAR62904.1"/>
    </source>
</evidence>
<dbReference type="AlphaFoldDB" id="A0A7U8CA04"/>
<sequence>MKKLAAATTTATSPKKLPKKIIALKYLMLRSMIQPEAHELYGETCLHTTISTLWNDHGIAFERVAETYGKFDSRFTRYTLIEASRERADQLISTYTPTDKAA</sequence>
<keyword evidence="2" id="KW-1185">Reference proteome</keyword>
<comment type="caution">
    <text evidence="1">The sequence shown here is derived from an EMBL/GenBank/DDBJ whole genome shotgun (WGS) entry which is preliminary data.</text>
</comment>
<protein>
    <submittedName>
        <fullName evidence="1">Uncharacterized protein</fullName>
    </submittedName>
</protein>
<dbReference type="RefSeq" id="WP_007021922.1">
    <property type="nucleotide sequence ID" value="NZ_CH724126.1"/>
</dbReference>
<organism evidence="1 2">
    <name type="scientific">Neptuniibacter caesariensis</name>
    <dbReference type="NCBI Taxonomy" id="207954"/>
    <lineage>
        <taxon>Bacteria</taxon>
        <taxon>Pseudomonadati</taxon>
        <taxon>Pseudomonadota</taxon>
        <taxon>Gammaproteobacteria</taxon>
        <taxon>Oceanospirillales</taxon>
        <taxon>Oceanospirillaceae</taxon>
        <taxon>Neptuniibacter</taxon>
    </lineage>
</organism>